<sequence length="53" mass="5874">MSFVQDAFTAAQNHPPGSPNTFPASFSAKEFKNDVPPCPTFLCNMLILKRVIF</sequence>
<name>A0A450WSU8_9GAMM</name>
<organism evidence="2">
    <name type="scientific">Candidatus Kentrum sp. LPFa</name>
    <dbReference type="NCBI Taxonomy" id="2126335"/>
    <lineage>
        <taxon>Bacteria</taxon>
        <taxon>Pseudomonadati</taxon>
        <taxon>Pseudomonadota</taxon>
        <taxon>Gammaproteobacteria</taxon>
        <taxon>Candidatus Kentrum</taxon>
    </lineage>
</organism>
<evidence type="ECO:0000313" key="2">
    <source>
        <dbReference type="EMBL" id="VFK20136.1"/>
    </source>
</evidence>
<protein>
    <submittedName>
        <fullName evidence="2">Uncharacterized protein</fullName>
    </submittedName>
</protein>
<evidence type="ECO:0000256" key="1">
    <source>
        <dbReference type="SAM" id="MobiDB-lite"/>
    </source>
</evidence>
<feature type="region of interest" description="Disordered" evidence="1">
    <location>
        <begin position="1"/>
        <end position="22"/>
    </location>
</feature>
<gene>
    <name evidence="2" type="ORF">BECKLPF1236B_GA0070989_12006</name>
</gene>
<accession>A0A450WSU8</accession>
<proteinExistence type="predicted"/>
<dbReference type="AlphaFoldDB" id="A0A450WSU8"/>
<dbReference type="EMBL" id="CAADFK010000200">
    <property type="protein sequence ID" value="VFK20136.1"/>
    <property type="molecule type" value="Genomic_DNA"/>
</dbReference>
<reference evidence="2" key="1">
    <citation type="submission" date="2019-02" db="EMBL/GenBank/DDBJ databases">
        <authorList>
            <person name="Gruber-Vodicka R. H."/>
            <person name="Seah K. B. B."/>
        </authorList>
    </citation>
    <scope>NUCLEOTIDE SEQUENCE</scope>
    <source>
        <strain evidence="2">BECK_S313</strain>
    </source>
</reference>